<dbReference type="InterPro" id="IPR010266">
    <property type="entry name" value="NnrS"/>
</dbReference>
<accession>A0ABT0S8H7</accession>
<feature type="transmembrane region" description="Helical" evidence="1">
    <location>
        <begin position="137"/>
        <end position="162"/>
    </location>
</feature>
<dbReference type="RefSeq" id="WP_249915121.1">
    <property type="nucleotide sequence ID" value="NZ_JAMGBB010000001.1"/>
</dbReference>
<protein>
    <submittedName>
        <fullName evidence="2">NnrS family protein</fullName>
    </submittedName>
</protein>
<organism evidence="2 3">
    <name type="scientific">Sphingomonas brevis</name>
    <dbReference type="NCBI Taxonomy" id="2908206"/>
    <lineage>
        <taxon>Bacteria</taxon>
        <taxon>Pseudomonadati</taxon>
        <taxon>Pseudomonadota</taxon>
        <taxon>Alphaproteobacteria</taxon>
        <taxon>Sphingomonadales</taxon>
        <taxon>Sphingomonadaceae</taxon>
        <taxon>Sphingomonas</taxon>
    </lineage>
</organism>
<feature type="transmembrane region" description="Helical" evidence="1">
    <location>
        <begin position="360"/>
        <end position="382"/>
    </location>
</feature>
<keyword evidence="3" id="KW-1185">Reference proteome</keyword>
<keyword evidence="1" id="KW-0812">Transmembrane</keyword>
<feature type="transmembrane region" description="Helical" evidence="1">
    <location>
        <begin position="263"/>
        <end position="282"/>
    </location>
</feature>
<feature type="transmembrane region" description="Helical" evidence="1">
    <location>
        <begin position="105"/>
        <end position="125"/>
    </location>
</feature>
<evidence type="ECO:0000313" key="2">
    <source>
        <dbReference type="EMBL" id="MCL6740700.1"/>
    </source>
</evidence>
<feature type="transmembrane region" description="Helical" evidence="1">
    <location>
        <begin position="12"/>
        <end position="34"/>
    </location>
</feature>
<reference evidence="2" key="1">
    <citation type="submission" date="2022-05" db="EMBL/GenBank/DDBJ databases">
        <authorList>
            <person name="Jo J.-H."/>
            <person name="Im W.-T."/>
        </authorList>
    </citation>
    <scope>NUCLEOTIDE SEQUENCE</scope>
    <source>
        <strain evidence="2">RB56-2</strain>
    </source>
</reference>
<keyword evidence="1" id="KW-1133">Transmembrane helix</keyword>
<dbReference type="EMBL" id="JAMGBB010000001">
    <property type="protein sequence ID" value="MCL6740700.1"/>
    <property type="molecule type" value="Genomic_DNA"/>
</dbReference>
<name>A0ABT0S8H7_9SPHN</name>
<feature type="transmembrane region" description="Helical" evidence="1">
    <location>
        <begin position="332"/>
        <end position="354"/>
    </location>
</feature>
<dbReference type="Pfam" id="PF05940">
    <property type="entry name" value="NnrS"/>
    <property type="match status" value="1"/>
</dbReference>
<evidence type="ECO:0000313" key="3">
    <source>
        <dbReference type="Proteomes" id="UP001165383"/>
    </source>
</evidence>
<proteinExistence type="predicted"/>
<feature type="transmembrane region" description="Helical" evidence="1">
    <location>
        <begin position="54"/>
        <end position="71"/>
    </location>
</feature>
<sequence>MAASPPILRGGFRPFFLGGAIWAVIALVIWLAVLAGQITLTSAFDAVAWHRHEMLFGFVGAIVAGFLLTAIPNWTGRLPIAGAPLAGLFGLWMAGRFAMLFSAELGPVAAAILDVGFYLLLVLVAAREVIEANNRNVPIVGLVLLFGVANALDHLAAAGFAIDPALPWKVAVALVTLMISLIGGRIVPSFTRNWLAKRGVIQGLPGQPGRFDLAVIGLTALALLAWIAAPAGWLPGVLLGIAATAQAMRLARWKGWKAVADPLVLILHVAYAWLPVGLALLAAVELGTPVPQSAAIHALTAGAMATMILAVMTRATLGHTGRELRAGPATTVIYFLVTLGALLRVATSLGALDYRMGVDVAGLCWIGSFLLFIGCYGPILFAPRIGERD</sequence>
<feature type="transmembrane region" description="Helical" evidence="1">
    <location>
        <begin position="78"/>
        <end position="99"/>
    </location>
</feature>
<dbReference type="Proteomes" id="UP001165383">
    <property type="component" value="Unassembled WGS sequence"/>
</dbReference>
<keyword evidence="1" id="KW-0472">Membrane</keyword>
<comment type="caution">
    <text evidence="2">The sequence shown here is derived from an EMBL/GenBank/DDBJ whole genome shotgun (WGS) entry which is preliminary data.</text>
</comment>
<gene>
    <name evidence="2" type="ORF">LZ518_06085</name>
</gene>
<evidence type="ECO:0000256" key="1">
    <source>
        <dbReference type="SAM" id="Phobius"/>
    </source>
</evidence>
<feature type="transmembrane region" description="Helical" evidence="1">
    <location>
        <begin position="294"/>
        <end position="312"/>
    </location>
</feature>